<sequence>MRAIITKVLTGSTIAAAALAVSACGSKTETTTDNTMITDMNATEGMDTMSDNMTAVDGSMNGGMMANDTMGAGMGGNDMMMSNTMSTTTTTNAM</sequence>
<evidence type="ECO:0000256" key="1">
    <source>
        <dbReference type="SAM" id="SignalP"/>
    </source>
</evidence>
<name>A0ABX2JGX4_9SPHN</name>
<dbReference type="EMBL" id="JABULH010000001">
    <property type="protein sequence ID" value="NTS63644.1"/>
    <property type="molecule type" value="Genomic_DNA"/>
</dbReference>
<evidence type="ECO:0000313" key="3">
    <source>
        <dbReference type="Proteomes" id="UP000621447"/>
    </source>
</evidence>
<accession>A0ABX2JGX4</accession>
<reference evidence="2 3" key="1">
    <citation type="submission" date="2020-06" db="EMBL/GenBank/DDBJ databases">
        <title>Sphingomonas hominis sp. nov., a member of the Sphingomonas, isolated from the hair of a 22-year-old girl.</title>
        <authorList>
            <person name="Zhang D.-F."/>
            <person name="Cui X.-W."/>
        </authorList>
    </citation>
    <scope>NUCLEOTIDE SEQUENCE [LARGE SCALE GENOMIC DNA]</scope>
    <source>
        <strain evidence="2 3">HHU CXW</strain>
    </source>
</reference>
<protein>
    <recommendedName>
        <fullName evidence="4">Lipoprotein</fullName>
    </recommendedName>
</protein>
<dbReference type="PROSITE" id="PS51257">
    <property type="entry name" value="PROKAR_LIPOPROTEIN"/>
    <property type="match status" value="1"/>
</dbReference>
<evidence type="ECO:0000313" key="2">
    <source>
        <dbReference type="EMBL" id="NTS63644.1"/>
    </source>
</evidence>
<feature type="signal peptide" evidence="1">
    <location>
        <begin position="1"/>
        <end position="17"/>
    </location>
</feature>
<evidence type="ECO:0008006" key="4">
    <source>
        <dbReference type="Google" id="ProtNLM"/>
    </source>
</evidence>
<keyword evidence="1" id="KW-0732">Signal</keyword>
<proteinExistence type="predicted"/>
<dbReference type="RefSeq" id="WP_174191762.1">
    <property type="nucleotide sequence ID" value="NZ_JABULH010000001.1"/>
</dbReference>
<gene>
    <name evidence="2" type="ORF">HRV97_00545</name>
</gene>
<dbReference type="Proteomes" id="UP000621447">
    <property type="component" value="Unassembled WGS sequence"/>
</dbReference>
<comment type="caution">
    <text evidence="2">The sequence shown here is derived from an EMBL/GenBank/DDBJ whole genome shotgun (WGS) entry which is preliminary data.</text>
</comment>
<feature type="chain" id="PRO_5046561509" description="Lipoprotein" evidence="1">
    <location>
        <begin position="18"/>
        <end position="94"/>
    </location>
</feature>
<keyword evidence="3" id="KW-1185">Reference proteome</keyword>
<organism evidence="2 3">
    <name type="scientific">Sphingomonas hominis</name>
    <dbReference type="NCBI Taxonomy" id="2741495"/>
    <lineage>
        <taxon>Bacteria</taxon>
        <taxon>Pseudomonadati</taxon>
        <taxon>Pseudomonadota</taxon>
        <taxon>Alphaproteobacteria</taxon>
        <taxon>Sphingomonadales</taxon>
        <taxon>Sphingomonadaceae</taxon>
        <taxon>Sphingomonas</taxon>
    </lineage>
</organism>